<dbReference type="EMBL" id="CABFNQ020000727">
    <property type="protein sequence ID" value="CAH0027419.1"/>
    <property type="molecule type" value="Genomic_DNA"/>
</dbReference>
<dbReference type="Pfam" id="PF02668">
    <property type="entry name" value="TauD"/>
    <property type="match status" value="1"/>
</dbReference>
<comment type="similarity">
    <text evidence="2">Belongs to the TfdA dioxygenase family.</text>
</comment>
<reference evidence="8" key="1">
    <citation type="submission" date="2021-10" db="EMBL/GenBank/DDBJ databases">
        <authorList>
            <person name="Piombo E."/>
        </authorList>
    </citation>
    <scope>NUCLEOTIDE SEQUENCE</scope>
</reference>
<dbReference type="PANTHER" id="PTHR30468">
    <property type="entry name" value="ALPHA-KETOGLUTARATE-DEPENDENT SULFONATE DIOXYGENASE"/>
    <property type="match status" value="1"/>
</dbReference>
<evidence type="ECO:0000256" key="3">
    <source>
        <dbReference type="ARBA" id="ARBA00022723"/>
    </source>
</evidence>
<dbReference type="GO" id="GO:0046872">
    <property type="term" value="F:metal ion binding"/>
    <property type="evidence" value="ECO:0007669"/>
    <property type="project" value="UniProtKB-KW"/>
</dbReference>
<evidence type="ECO:0000256" key="2">
    <source>
        <dbReference type="ARBA" id="ARBA00005896"/>
    </source>
</evidence>
<dbReference type="GO" id="GO:0005737">
    <property type="term" value="C:cytoplasm"/>
    <property type="evidence" value="ECO:0007669"/>
    <property type="project" value="TreeGrafter"/>
</dbReference>
<evidence type="ECO:0000256" key="1">
    <source>
        <dbReference type="ARBA" id="ARBA00001954"/>
    </source>
</evidence>
<sequence length="236" mass="26807">MGELTGKPSTSKLSKHALYTKGMVAHLEEAGEFDPEVVEIWSQVERKNYPQRYTNPRPFASGGWHVDLGYEKIPGDYSSLYLTKAPKDGDKYDCGGDTLWVSGYELYDQLSPPMKKMVDGLDAVHSRTVKFQKLAQELGFELNTDRGAPENRGIDLESSHPLVRTNPVTGWKSLYGASASRPEEWIEGVTKAECEMLRDYFHQLKVENYDLQARFKWNENDLAVWDNRATLHTATL</sequence>
<dbReference type="InterPro" id="IPR003819">
    <property type="entry name" value="TauD/TfdA-like"/>
</dbReference>
<accession>A0A9N9VPH1</accession>
<keyword evidence="4" id="KW-0223">Dioxygenase</keyword>
<dbReference type="Gene3D" id="3.60.130.10">
    <property type="entry name" value="Clavaminate synthase-like"/>
    <property type="match status" value="1"/>
</dbReference>
<protein>
    <recommendedName>
        <fullName evidence="7">TauD/TfdA-like domain-containing protein</fullName>
    </recommendedName>
</protein>
<evidence type="ECO:0000256" key="6">
    <source>
        <dbReference type="ARBA" id="ARBA00023004"/>
    </source>
</evidence>
<evidence type="ECO:0000313" key="9">
    <source>
        <dbReference type="Proteomes" id="UP000696573"/>
    </source>
</evidence>
<comment type="caution">
    <text evidence="8">The sequence shown here is derived from an EMBL/GenBank/DDBJ whole genome shotgun (WGS) entry which is preliminary data.</text>
</comment>
<dbReference type="SUPFAM" id="SSF51197">
    <property type="entry name" value="Clavaminate synthase-like"/>
    <property type="match status" value="1"/>
</dbReference>
<dbReference type="InterPro" id="IPR042098">
    <property type="entry name" value="TauD-like_sf"/>
</dbReference>
<feature type="domain" description="TauD/TfdA-like" evidence="7">
    <location>
        <begin position="42"/>
        <end position="235"/>
    </location>
</feature>
<evidence type="ECO:0000256" key="4">
    <source>
        <dbReference type="ARBA" id="ARBA00022964"/>
    </source>
</evidence>
<dbReference type="Proteomes" id="UP000696573">
    <property type="component" value="Unassembled WGS sequence"/>
</dbReference>
<dbReference type="InterPro" id="IPR051323">
    <property type="entry name" value="AtsK-like"/>
</dbReference>
<keyword evidence="6" id="KW-0408">Iron</keyword>
<dbReference type="PANTHER" id="PTHR30468:SF10">
    <property type="entry name" value="TAUD_TFDA-LIKE DOMAIN-CONTAINING PROTEIN"/>
    <property type="match status" value="1"/>
</dbReference>
<evidence type="ECO:0000313" key="8">
    <source>
        <dbReference type="EMBL" id="CAH0027419.1"/>
    </source>
</evidence>
<evidence type="ECO:0000259" key="7">
    <source>
        <dbReference type="Pfam" id="PF02668"/>
    </source>
</evidence>
<proteinExistence type="inferred from homology"/>
<organism evidence="8 9">
    <name type="scientific">Clonostachys rhizophaga</name>
    <dbReference type="NCBI Taxonomy" id="160324"/>
    <lineage>
        <taxon>Eukaryota</taxon>
        <taxon>Fungi</taxon>
        <taxon>Dikarya</taxon>
        <taxon>Ascomycota</taxon>
        <taxon>Pezizomycotina</taxon>
        <taxon>Sordariomycetes</taxon>
        <taxon>Hypocreomycetidae</taxon>
        <taxon>Hypocreales</taxon>
        <taxon>Bionectriaceae</taxon>
        <taxon>Clonostachys</taxon>
    </lineage>
</organism>
<dbReference type="AlphaFoldDB" id="A0A9N9VPH1"/>
<keyword evidence="9" id="KW-1185">Reference proteome</keyword>
<keyword evidence="5" id="KW-0560">Oxidoreductase</keyword>
<comment type="cofactor">
    <cofactor evidence="1">
        <name>Fe(2+)</name>
        <dbReference type="ChEBI" id="CHEBI:29033"/>
    </cofactor>
</comment>
<keyword evidence="3" id="KW-0479">Metal-binding</keyword>
<gene>
    <name evidence="8" type="ORF">CRHIZ90672A_00015891</name>
</gene>
<name>A0A9N9VPH1_9HYPO</name>
<evidence type="ECO:0000256" key="5">
    <source>
        <dbReference type="ARBA" id="ARBA00023002"/>
    </source>
</evidence>
<dbReference type="OrthoDB" id="10257314at2759"/>
<dbReference type="GO" id="GO:0016706">
    <property type="term" value="F:2-oxoglutarate-dependent dioxygenase activity"/>
    <property type="evidence" value="ECO:0007669"/>
    <property type="project" value="TreeGrafter"/>
</dbReference>
<feature type="non-terminal residue" evidence="8">
    <location>
        <position position="1"/>
    </location>
</feature>